<dbReference type="eggNOG" id="COG3315">
    <property type="taxonomic scope" value="Bacteria"/>
</dbReference>
<dbReference type="GO" id="GO:0008168">
    <property type="term" value="F:methyltransferase activity"/>
    <property type="evidence" value="ECO:0007669"/>
    <property type="project" value="UniProtKB-UniRule"/>
</dbReference>
<dbReference type="NCBIfam" id="TIGR00027">
    <property type="entry name" value="mthyl_TIGR00027"/>
    <property type="match status" value="1"/>
</dbReference>
<evidence type="ECO:0000256" key="4">
    <source>
        <dbReference type="RuleBase" id="RU362030"/>
    </source>
</evidence>
<dbReference type="InterPro" id="IPR029063">
    <property type="entry name" value="SAM-dependent_MTases_sf"/>
</dbReference>
<keyword evidence="4" id="KW-0949">S-adenosyl-L-methionine</keyword>
<evidence type="ECO:0000256" key="2">
    <source>
        <dbReference type="ARBA" id="ARBA00022603"/>
    </source>
</evidence>
<evidence type="ECO:0000256" key="3">
    <source>
        <dbReference type="ARBA" id="ARBA00022679"/>
    </source>
</evidence>
<keyword evidence="6" id="KW-1185">Reference proteome</keyword>
<comment type="similarity">
    <text evidence="1 4">Belongs to the UPF0677 family.</text>
</comment>
<dbReference type="Proteomes" id="UP000000370">
    <property type="component" value="Chromosome"/>
</dbReference>
<dbReference type="KEGG" id="cpy:Cphy_1226"/>
<dbReference type="PANTHER" id="PTHR43619:SF2">
    <property type="entry name" value="S-ADENOSYL-L-METHIONINE-DEPENDENT METHYLTRANSFERASES SUPERFAMILY PROTEIN"/>
    <property type="match status" value="1"/>
</dbReference>
<sequence length="296" mass="34566">MQQTEASMTAKICAFTRAYHSKFASNKVYDDYLAYEMIGEKEFELIKDMLDKMMKKQDFQLSESTWDRALDEFVSPIILSRIKYTETCLKKYVEDSNEIQYVNCGAGMDSFAFRNTDKRIQIFELDHPNTHHYKLNRIKQLEWLIPNNVHHISIDFDKQNMMESLIEAGFQPAKKTFFAILGVTYYLELESFAKIIRDMSQLTDNESIVVLDYPDSNLFDHELGRMKILKNLTNRLGEEMKGVMSREELTKVFGINGFTIIESQDAKEIQNNLLNNSSLKAYQNVNFITAKKEKEI</sequence>
<accession>A9KNA5</accession>
<dbReference type="STRING" id="357809.Cphy_1226"/>
<dbReference type="HOGENOM" id="CLU_056160_3_0_9"/>
<dbReference type="Pfam" id="PF04072">
    <property type="entry name" value="LCM"/>
    <property type="match status" value="1"/>
</dbReference>
<evidence type="ECO:0000313" key="6">
    <source>
        <dbReference type="Proteomes" id="UP000000370"/>
    </source>
</evidence>
<keyword evidence="2 4" id="KW-0489">Methyltransferase</keyword>
<protein>
    <recommendedName>
        <fullName evidence="4">S-adenosyl-L-methionine-dependent methyltransferase</fullName>
        <ecNumber evidence="4">2.1.1.-</ecNumber>
    </recommendedName>
</protein>
<dbReference type="GO" id="GO:0032259">
    <property type="term" value="P:methylation"/>
    <property type="evidence" value="ECO:0007669"/>
    <property type="project" value="UniProtKB-KW"/>
</dbReference>
<dbReference type="InterPro" id="IPR011610">
    <property type="entry name" value="SAM_mthyl_Trfase_ML2640-like"/>
</dbReference>
<dbReference type="EMBL" id="CP000885">
    <property type="protein sequence ID" value="ABX41604.1"/>
    <property type="molecule type" value="Genomic_DNA"/>
</dbReference>
<dbReference type="AlphaFoldDB" id="A9KNA5"/>
<dbReference type="EC" id="2.1.1.-" evidence="4"/>
<keyword evidence="3 5" id="KW-0808">Transferase</keyword>
<dbReference type="InterPro" id="IPR007213">
    <property type="entry name" value="Ppm1/Ppm2/Tcmp"/>
</dbReference>
<reference evidence="6" key="1">
    <citation type="submission" date="2007-11" db="EMBL/GenBank/DDBJ databases">
        <title>Complete genome sequence of Clostridium phytofermentans ISDg.</title>
        <authorList>
            <person name="Leschine S.B."/>
            <person name="Warnick T.A."/>
            <person name="Blanchard J.L."/>
            <person name="Schnell D.J."/>
            <person name="Petit E.L."/>
            <person name="LaTouf W.G."/>
            <person name="Copeland A."/>
            <person name="Lucas S."/>
            <person name="Lapidus A."/>
            <person name="Barry K."/>
            <person name="Glavina del Rio T."/>
            <person name="Dalin E."/>
            <person name="Tice H."/>
            <person name="Pitluck S."/>
            <person name="Kiss H."/>
            <person name="Brettin T."/>
            <person name="Bruce D."/>
            <person name="Detter J.C."/>
            <person name="Han C."/>
            <person name="Kuske C."/>
            <person name="Schmutz J."/>
            <person name="Larimer F."/>
            <person name="Land M."/>
            <person name="Hauser L."/>
            <person name="Kyrpides N."/>
            <person name="Kim E.A."/>
            <person name="Richardson P."/>
        </authorList>
    </citation>
    <scope>NUCLEOTIDE SEQUENCE [LARGE SCALE GENOMIC DNA]</scope>
    <source>
        <strain evidence="6">ATCC 700394 / DSM 18823 / ISDg</strain>
    </source>
</reference>
<evidence type="ECO:0000256" key="1">
    <source>
        <dbReference type="ARBA" id="ARBA00008138"/>
    </source>
</evidence>
<dbReference type="RefSeq" id="WP_012199258.1">
    <property type="nucleotide sequence ID" value="NC_010001.1"/>
</dbReference>
<comment type="function">
    <text evidence="4">Exhibits S-adenosyl-L-methionine-dependent methyltransferase activity.</text>
</comment>
<gene>
    <name evidence="5" type="ordered locus">Cphy_1226</name>
</gene>
<name>A9KNA5_LACP7</name>
<dbReference type="PANTHER" id="PTHR43619">
    <property type="entry name" value="S-ADENOSYL-L-METHIONINE-DEPENDENT METHYLTRANSFERASE YKTD-RELATED"/>
    <property type="match status" value="1"/>
</dbReference>
<dbReference type="SUPFAM" id="SSF53335">
    <property type="entry name" value="S-adenosyl-L-methionine-dependent methyltransferases"/>
    <property type="match status" value="1"/>
</dbReference>
<organism evidence="5 6">
    <name type="scientific">Lachnoclostridium phytofermentans (strain ATCC 700394 / DSM 18823 / ISDg)</name>
    <name type="common">Clostridium phytofermentans</name>
    <dbReference type="NCBI Taxonomy" id="357809"/>
    <lineage>
        <taxon>Bacteria</taxon>
        <taxon>Bacillati</taxon>
        <taxon>Bacillota</taxon>
        <taxon>Clostridia</taxon>
        <taxon>Lachnospirales</taxon>
        <taxon>Lachnospiraceae</taxon>
    </lineage>
</organism>
<proteinExistence type="inferred from homology"/>
<dbReference type="OrthoDB" id="9806164at2"/>
<dbReference type="Gene3D" id="3.40.50.150">
    <property type="entry name" value="Vaccinia Virus protein VP39"/>
    <property type="match status" value="1"/>
</dbReference>
<evidence type="ECO:0000313" key="5">
    <source>
        <dbReference type="EMBL" id="ABX41604.1"/>
    </source>
</evidence>